<dbReference type="EMBL" id="LZIN01000038">
    <property type="protein sequence ID" value="OBG07394.1"/>
    <property type="molecule type" value="Genomic_DNA"/>
</dbReference>
<evidence type="ECO:0000313" key="4">
    <source>
        <dbReference type="Proteomes" id="UP000093985"/>
    </source>
</evidence>
<evidence type="ECO:0000313" key="3">
    <source>
        <dbReference type="EMBL" id="OBG07394.1"/>
    </source>
</evidence>
<sequence>MTTRLRRIVRPAAVLCAVGVLSGTGYQSWLLYQHHRSGVAGREALDAAASYAVLLTTANPATVDRQITELLDRSTGTFHDRYAKQSAELRAMLIANQVTTSGTVVDSAVKSAGAATATVLLFVEQTFTSAALKPSDPIAEAPPDITAMTITLRKEAGRWLTSDVMAGQQQP</sequence>
<reference evidence="4" key="1">
    <citation type="submission" date="2016-06" db="EMBL/GenBank/DDBJ databases">
        <authorList>
            <person name="Sutton G."/>
            <person name="Brinkac L."/>
            <person name="Sanka R."/>
            <person name="Adams M."/>
            <person name="Lau E."/>
            <person name="Mehaffy C."/>
            <person name="Tameris M."/>
            <person name="Hatherill M."/>
            <person name="Hanekom W."/>
            <person name="Mahomed H."/>
            <person name="Mcshane H."/>
        </authorList>
    </citation>
    <scope>NUCLEOTIDE SEQUENCE [LARGE SCALE GENOMIC DNA]</scope>
    <source>
        <strain evidence="4">852014-51077_SCH5608930-a</strain>
    </source>
</reference>
<dbReference type="GO" id="GO:0016020">
    <property type="term" value="C:membrane"/>
    <property type="evidence" value="ECO:0007669"/>
    <property type="project" value="UniProtKB-SubCell"/>
</dbReference>
<proteinExistence type="predicted"/>
<organism evidence="3 4">
    <name type="scientific">Mycolicibacter sinensis (strain JDM601)</name>
    <name type="common">Mycobacterium sinense</name>
    <dbReference type="NCBI Taxonomy" id="875328"/>
    <lineage>
        <taxon>Bacteria</taxon>
        <taxon>Bacillati</taxon>
        <taxon>Actinomycetota</taxon>
        <taxon>Actinomycetes</taxon>
        <taxon>Mycobacteriales</taxon>
        <taxon>Mycobacteriaceae</taxon>
        <taxon>Mycolicibacter</taxon>
    </lineage>
</organism>
<dbReference type="OrthoDB" id="5188486at2"/>
<dbReference type="PANTHER" id="PTHR37042">
    <property type="entry name" value="OUTER MEMBRANE PROTEIN RV1973"/>
    <property type="match status" value="1"/>
</dbReference>
<comment type="caution">
    <text evidence="3">The sequence shown here is derived from an EMBL/GenBank/DDBJ whole genome shotgun (WGS) entry which is preliminary data.</text>
</comment>
<protein>
    <recommendedName>
        <fullName evidence="5">Mce protein</fullName>
    </recommendedName>
</protein>
<dbReference type="Proteomes" id="UP000093985">
    <property type="component" value="Unassembled WGS sequence"/>
</dbReference>
<comment type="subcellular location">
    <subcellularLocation>
        <location evidence="1">Membrane</location>
    </subcellularLocation>
</comment>
<keyword evidence="2" id="KW-0472">Membrane</keyword>
<dbReference type="AlphaFoldDB" id="A0A1A2ESC3"/>
<dbReference type="PANTHER" id="PTHR37042:SF4">
    <property type="entry name" value="OUTER MEMBRANE PROTEIN RV1973"/>
    <property type="match status" value="1"/>
</dbReference>
<dbReference type="RefSeq" id="WP_064854830.1">
    <property type="nucleotide sequence ID" value="NZ_LZIM01000100.1"/>
</dbReference>
<evidence type="ECO:0000256" key="2">
    <source>
        <dbReference type="ARBA" id="ARBA00023136"/>
    </source>
</evidence>
<evidence type="ECO:0000256" key="1">
    <source>
        <dbReference type="ARBA" id="ARBA00004370"/>
    </source>
</evidence>
<evidence type="ECO:0008006" key="5">
    <source>
        <dbReference type="Google" id="ProtNLM"/>
    </source>
</evidence>
<accession>A0A1A2ESC3</accession>
<gene>
    <name evidence="3" type="ORF">A5771_07095</name>
</gene>
<name>A0A1A2ESC3_MYCSD</name>